<feature type="chain" id="PRO_5043766755" evidence="1">
    <location>
        <begin position="20"/>
        <end position="255"/>
    </location>
</feature>
<dbReference type="Proteomes" id="UP000029117">
    <property type="component" value="Unassembled WGS sequence"/>
</dbReference>
<dbReference type="Pfam" id="PF08238">
    <property type="entry name" value="Sel1"/>
    <property type="match status" value="3"/>
</dbReference>
<protein>
    <submittedName>
        <fullName evidence="2">Sel1 repeat family protein</fullName>
    </submittedName>
</protein>
<reference evidence="2 3" key="1">
    <citation type="submission" date="2014-04" db="EMBL/GenBank/DDBJ databases">
        <authorList>
            <person name="Bishop-Lilly K.A."/>
            <person name="Broomall S.M."/>
            <person name="Chain P.S."/>
            <person name="Chertkov O."/>
            <person name="Coyne S.R."/>
            <person name="Daligault H.E."/>
            <person name="Davenport K.W."/>
            <person name="Erkkila T."/>
            <person name="Frey K.G."/>
            <person name="Gibbons H.S."/>
            <person name="Gu W."/>
            <person name="Jaissle J."/>
            <person name="Johnson S.L."/>
            <person name="Koroleva G.I."/>
            <person name="Ladner J.T."/>
            <person name="Lo C.-C."/>
            <person name="Minogue T.D."/>
            <person name="Munk C."/>
            <person name="Palacios G.F."/>
            <person name="Redden C.L."/>
            <person name="Rosenzweig C.N."/>
            <person name="Scholz M.B."/>
            <person name="Teshima H."/>
            <person name="Xu Y."/>
        </authorList>
    </citation>
    <scope>NUCLEOTIDE SEQUENCE [LARGE SCALE GENOMIC DNA]</scope>
    <source>
        <strain evidence="2 3">FAJ</strain>
    </source>
</reference>
<dbReference type="SMART" id="SM00671">
    <property type="entry name" value="SEL1"/>
    <property type="match status" value="3"/>
</dbReference>
<name>A0AAW3DD89_9GAMM</name>
<dbReference type="Gene3D" id="1.25.40.10">
    <property type="entry name" value="Tetratricopeptide repeat domain"/>
    <property type="match status" value="1"/>
</dbReference>
<dbReference type="RefSeq" id="WP_051907671.1">
    <property type="nucleotide sequence ID" value="NZ_JACTRV010000016.1"/>
</dbReference>
<evidence type="ECO:0000313" key="3">
    <source>
        <dbReference type="Proteomes" id="UP000029117"/>
    </source>
</evidence>
<dbReference type="SUPFAM" id="SSF81901">
    <property type="entry name" value="HCP-like"/>
    <property type="match status" value="1"/>
</dbReference>
<dbReference type="PANTHER" id="PTHR43628:SF1">
    <property type="entry name" value="CHITIN SYNTHASE REGULATORY FACTOR 2-RELATED"/>
    <property type="match status" value="1"/>
</dbReference>
<evidence type="ECO:0000256" key="1">
    <source>
        <dbReference type="SAM" id="SignalP"/>
    </source>
</evidence>
<dbReference type="InterPro" id="IPR052945">
    <property type="entry name" value="Mitotic_Regulator"/>
</dbReference>
<comment type="caution">
    <text evidence="2">The sequence shown here is derived from an EMBL/GenBank/DDBJ whole genome shotgun (WGS) entry which is preliminary data.</text>
</comment>
<evidence type="ECO:0000313" key="2">
    <source>
        <dbReference type="EMBL" id="KFJ43617.1"/>
    </source>
</evidence>
<accession>A0AAW3DD89</accession>
<dbReference type="PANTHER" id="PTHR43628">
    <property type="entry name" value="ACTIVATOR OF C KINASE PROTEIN 1-RELATED"/>
    <property type="match status" value="1"/>
</dbReference>
<dbReference type="InterPro" id="IPR011990">
    <property type="entry name" value="TPR-like_helical_dom_sf"/>
</dbReference>
<feature type="signal peptide" evidence="1">
    <location>
        <begin position="1"/>
        <end position="19"/>
    </location>
</feature>
<proteinExistence type="predicted"/>
<dbReference type="InterPro" id="IPR006597">
    <property type="entry name" value="Sel1-like"/>
</dbReference>
<sequence>MKKILTTTLLLASISMANASMDDCTEAAQSNNWSDVLKYCEKYKNTNRNALGFMIGAYGYYGNGLKAQETAQEYINKYSKNDPNKEILAGYTAGLGNYYYFGEDGAKKDTKKGLQYITKGAELGNITAQEQLGSFYGAAKADGVNKNFSESYYWYTLSKDNNGNDYTNSYVYVNLDTFKESFPTCIAIGDNMVAKAYLDGKGGLPVDTTEAKEYLEKAISLYKQSKEPTANELKYCKPVSDDLNLAGAQKLLASL</sequence>
<keyword evidence="1" id="KW-0732">Signal</keyword>
<dbReference type="EMBL" id="JOUE01000003">
    <property type="protein sequence ID" value="KFJ43617.1"/>
    <property type="molecule type" value="Genomic_DNA"/>
</dbReference>
<gene>
    <name evidence="2" type="ORF">DR78_1917</name>
</gene>
<dbReference type="AlphaFoldDB" id="A0AAW3DD89"/>
<organism evidence="2 3">
    <name type="scientific">Francisella philomiragia</name>
    <dbReference type="NCBI Taxonomy" id="28110"/>
    <lineage>
        <taxon>Bacteria</taxon>
        <taxon>Pseudomonadati</taxon>
        <taxon>Pseudomonadota</taxon>
        <taxon>Gammaproteobacteria</taxon>
        <taxon>Thiotrichales</taxon>
        <taxon>Francisellaceae</taxon>
        <taxon>Francisella</taxon>
    </lineage>
</organism>